<keyword evidence="7" id="KW-1185">Reference proteome</keyword>
<dbReference type="EMBL" id="CP038026">
    <property type="protein sequence ID" value="QBQ38648.1"/>
    <property type="molecule type" value="Genomic_DNA"/>
</dbReference>
<evidence type="ECO:0000313" key="7">
    <source>
        <dbReference type="Proteomes" id="UP000294359"/>
    </source>
</evidence>
<evidence type="ECO:0000313" key="6">
    <source>
        <dbReference type="EMBL" id="QBQ38648.1"/>
    </source>
</evidence>
<organism evidence="5 8">
    <name type="scientific">Pseudoduganella plicata</name>
    <dbReference type="NCBI Taxonomy" id="321984"/>
    <lineage>
        <taxon>Bacteria</taxon>
        <taxon>Pseudomonadati</taxon>
        <taxon>Pseudomonadota</taxon>
        <taxon>Betaproteobacteria</taxon>
        <taxon>Burkholderiales</taxon>
        <taxon>Oxalobacteraceae</taxon>
        <taxon>Telluria group</taxon>
        <taxon>Pseudoduganella</taxon>
    </lineage>
</organism>
<dbReference type="Pfam" id="PF05433">
    <property type="entry name" value="Rick_17kDa_Anti"/>
    <property type="match status" value="1"/>
</dbReference>
<dbReference type="Proteomes" id="UP000294359">
    <property type="component" value="Chromosome"/>
</dbReference>
<evidence type="ECO:0000313" key="8">
    <source>
        <dbReference type="Proteomes" id="UP000619512"/>
    </source>
</evidence>
<evidence type="ECO:0000256" key="1">
    <source>
        <dbReference type="ARBA" id="ARBA00004370"/>
    </source>
</evidence>
<dbReference type="EMBL" id="BMWW01000002">
    <property type="protein sequence ID" value="GGY83915.1"/>
    <property type="molecule type" value="Genomic_DNA"/>
</dbReference>
<comment type="subcellular location">
    <subcellularLocation>
        <location evidence="1">Membrane</location>
    </subcellularLocation>
</comment>
<evidence type="ECO:0000256" key="3">
    <source>
        <dbReference type="SAM" id="SignalP"/>
    </source>
</evidence>
<dbReference type="InterPro" id="IPR051407">
    <property type="entry name" value="Bact_OM_lipoprot/Surf_antigen"/>
</dbReference>
<dbReference type="PANTHER" id="PTHR35603:SF2">
    <property type="entry name" value="OUTER MEMBRANE LIPOPROTEIN"/>
    <property type="match status" value="1"/>
</dbReference>
<reference evidence="5" key="1">
    <citation type="journal article" date="2014" name="Int. J. Syst. Evol. Microbiol.">
        <title>Complete genome sequence of Corynebacterium casei LMG S-19264T (=DSM 44701T), isolated from a smear-ripened cheese.</title>
        <authorList>
            <consortium name="US DOE Joint Genome Institute (JGI-PGF)"/>
            <person name="Walter F."/>
            <person name="Albersmeier A."/>
            <person name="Kalinowski J."/>
            <person name="Ruckert C."/>
        </authorList>
    </citation>
    <scope>NUCLEOTIDE SEQUENCE</scope>
    <source>
        <strain evidence="5">KCTC 12344</strain>
    </source>
</reference>
<name>A0A4V1AUC1_9BURK</name>
<dbReference type="GO" id="GO:0019867">
    <property type="term" value="C:outer membrane"/>
    <property type="evidence" value="ECO:0007669"/>
    <property type="project" value="InterPro"/>
</dbReference>
<keyword evidence="2" id="KW-0472">Membrane</keyword>
<proteinExistence type="predicted"/>
<sequence>MNTLTKLRATLLATALTVTMAGAQADPHHKKHRVCNDCGRVTSVHVSEQNGKGGATGVIVGGLAGGLLGNQVGSGTGRSLATVAGAVGGAYAGKHIEGRMNKERVWTVKVRYDNGKSGTFNFRNDPRLHNGDRVHRANGTIVRG</sequence>
<dbReference type="PANTHER" id="PTHR35603">
    <property type="match status" value="1"/>
</dbReference>
<evidence type="ECO:0000259" key="4">
    <source>
        <dbReference type="Pfam" id="PF05433"/>
    </source>
</evidence>
<dbReference type="AlphaFoldDB" id="A0A4V1AUC1"/>
<accession>A0A4V1AUC1</accession>
<dbReference type="OrthoDB" id="8908469at2"/>
<dbReference type="RefSeq" id="WP_134387347.1">
    <property type="nucleotide sequence ID" value="NZ_BMWW01000002.1"/>
</dbReference>
<dbReference type="Proteomes" id="UP000619512">
    <property type="component" value="Unassembled WGS sequence"/>
</dbReference>
<feature type="signal peptide" evidence="3">
    <location>
        <begin position="1"/>
        <end position="25"/>
    </location>
</feature>
<keyword evidence="3" id="KW-0732">Signal</keyword>
<evidence type="ECO:0000313" key="5">
    <source>
        <dbReference type="EMBL" id="GGY83915.1"/>
    </source>
</evidence>
<dbReference type="InterPro" id="IPR008816">
    <property type="entry name" value="Gly_zipper_2TM_dom"/>
</dbReference>
<feature type="domain" description="Glycine zipper 2TM" evidence="4">
    <location>
        <begin position="57"/>
        <end position="96"/>
    </location>
</feature>
<feature type="chain" id="PRO_5044609909" evidence="3">
    <location>
        <begin position="26"/>
        <end position="144"/>
    </location>
</feature>
<reference evidence="5" key="3">
    <citation type="submission" date="2022-12" db="EMBL/GenBank/DDBJ databases">
        <authorList>
            <person name="Sun Q."/>
            <person name="Kim S."/>
        </authorList>
    </citation>
    <scope>NUCLEOTIDE SEQUENCE</scope>
    <source>
        <strain evidence="5">KCTC 12344</strain>
    </source>
</reference>
<gene>
    <name evidence="6" type="ORF">E1742_22595</name>
    <name evidence="5" type="ORF">GCM10007388_16210</name>
</gene>
<reference evidence="6 7" key="2">
    <citation type="submission" date="2019-03" db="EMBL/GenBank/DDBJ databases">
        <title>Draft Genome Sequences of Six Type Strains of the Genus Massilia.</title>
        <authorList>
            <person name="Miess H."/>
            <person name="Frediansyhah A."/>
            <person name="Gross H."/>
        </authorList>
    </citation>
    <scope>NUCLEOTIDE SEQUENCE [LARGE SCALE GENOMIC DNA]</scope>
    <source>
        <strain evidence="6 7">DSM 17505</strain>
    </source>
</reference>
<evidence type="ECO:0000256" key="2">
    <source>
        <dbReference type="ARBA" id="ARBA00023136"/>
    </source>
</evidence>
<protein>
    <submittedName>
        <fullName evidence="6">Glycine zipper 2TM domain-containing protein</fullName>
    </submittedName>
</protein>